<evidence type="ECO:0000313" key="1">
    <source>
        <dbReference type="EMBL" id="KIM86053.1"/>
    </source>
</evidence>
<accession>A0A0C3BIB6</accession>
<dbReference type="EMBL" id="KN832983">
    <property type="protein sequence ID" value="KIM86053.1"/>
    <property type="molecule type" value="Genomic_DNA"/>
</dbReference>
<keyword evidence="2" id="KW-1185">Reference proteome</keyword>
<protein>
    <submittedName>
        <fullName evidence="1">Uncharacterized protein</fullName>
    </submittedName>
</protein>
<dbReference type="InParanoid" id="A0A0C3BIB6"/>
<reference evidence="2" key="2">
    <citation type="submission" date="2015-01" db="EMBL/GenBank/DDBJ databases">
        <title>Evolutionary Origins and Diversification of the Mycorrhizal Mutualists.</title>
        <authorList>
            <consortium name="DOE Joint Genome Institute"/>
            <consortium name="Mycorrhizal Genomics Consortium"/>
            <person name="Kohler A."/>
            <person name="Kuo A."/>
            <person name="Nagy L.G."/>
            <person name="Floudas D."/>
            <person name="Copeland A."/>
            <person name="Barry K.W."/>
            <person name="Cichocki N."/>
            <person name="Veneault-Fourrey C."/>
            <person name="LaButti K."/>
            <person name="Lindquist E.A."/>
            <person name="Lipzen A."/>
            <person name="Lundell T."/>
            <person name="Morin E."/>
            <person name="Murat C."/>
            <person name="Riley R."/>
            <person name="Ohm R."/>
            <person name="Sun H."/>
            <person name="Tunlid A."/>
            <person name="Henrissat B."/>
            <person name="Grigoriev I.V."/>
            <person name="Hibbett D.S."/>
            <person name="Martin F."/>
        </authorList>
    </citation>
    <scope>NUCLEOTIDE SEQUENCE [LARGE SCALE GENOMIC DNA]</scope>
    <source>
        <strain evidence="2">F 1598</strain>
    </source>
</reference>
<name>A0A0C3BIB6_PILCF</name>
<dbReference type="AlphaFoldDB" id="A0A0C3BIB6"/>
<gene>
    <name evidence="1" type="ORF">PILCRDRAFT_5122</name>
</gene>
<dbReference type="Proteomes" id="UP000054166">
    <property type="component" value="Unassembled WGS sequence"/>
</dbReference>
<dbReference type="HOGENOM" id="CLU_960138_0_0_1"/>
<proteinExistence type="predicted"/>
<sequence length="290" mass="32710">MPPIVVRIGGLKLQRFLAILGKICNSAVRDPAAVSAEWVAPRLSDDRALAAAHLSAQRSKRAGYFVLLKLIKACTRRRIYHSDITVSELFGRLGPFDRALAHSIDQNQVAALRVYPPCFSCVELLLDMYPHALPTLHDVLTYVFYSILSPAGDGFIHPRTSHWPGIVLSIRSITRPKHARDETEAFHGSCNDSAIGWFNYPSTHGRICRVMRKVPRTYNVSSVADIPDYRDLVGADITGRVLHYTDNKENQGSAKPSDKLDDLRGYFSFRIHRRMDDEFMSFLDIDIPLF</sequence>
<organism evidence="1 2">
    <name type="scientific">Piloderma croceum (strain F 1598)</name>
    <dbReference type="NCBI Taxonomy" id="765440"/>
    <lineage>
        <taxon>Eukaryota</taxon>
        <taxon>Fungi</taxon>
        <taxon>Dikarya</taxon>
        <taxon>Basidiomycota</taxon>
        <taxon>Agaricomycotina</taxon>
        <taxon>Agaricomycetes</taxon>
        <taxon>Agaricomycetidae</taxon>
        <taxon>Atheliales</taxon>
        <taxon>Atheliaceae</taxon>
        <taxon>Piloderma</taxon>
    </lineage>
</organism>
<reference evidence="1 2" key="1">
    <citation type="submission" date="2014-04" db="EMBL/GenBank/DDBJ databases">
        <authorList>
            <consortium name="DOE Joint Genome Institute"/>
            <person name="Kuo A."/>
            <person name="Tarkka M."/>
            <person name="Buscot F."/>
            <person name="Kohler A."/>
            <person name="Nagy L.G."/>
            <person name="Floudas D."/>
            <person name="Copeland A."/>
            <person name="Barry K.W."/>
            <person name="Cichocki N."/>
            <person name="Veneault-Fourrey C."/>
            <person name="LaButti K."/>
            <person name="Lindquist E.A."/>
            <person name="Lipzen A."/>
            <person name="Lundell T."/>
            <person name="Morin E."/>
            <person name="Murat C."/>
            <person name="Sun H."/>
            <person name="Tunlid A."/>
            <person name="Henrissat B."/>
            <person name="Grigoriev I.V."/>
            <person name="Hibbett D.S."/>
            <person name="Martin F."/>
            <person name="Nordberg H.P."/>
            <person name="Cantor M.N."/>
            <person name="Hua S.X."/>
        </authorList>
    </citation>
    <scope>NUCLEOTIDE SEQUENCE [LARGE SCALE GENOMIC DNA]</scope>
    <source>
        <strain evidence="1 2">F 1598</strain>
    </source>
</reference>
<evidence type="ECO:0000313" key="2">
    <source>
        <dbReference type="Proteomes" id="UP000054166"/>
    </source>
</evidence>